<evidence type="ECO:0000313" key="2">
    <source>
        <dbReference type="Proteomes" id="UP000092600"/>
    </source>
</evidence>
<protein>
    <submittedName>
        <fullName evidence="1">Uncharacterized protein</fullName>
    </submittedName>
</protein>
<dbReference type="PANTHER" id="PTHR35759:SF1">
    <property type="entry name" value="OS07G0673000 PROTEIN"/>
    <property type="match status" value="1"/>
</dbReference>
<dbReference type="AlphaFoldDB" id="A0A199UZZ4"/>
<evidence type="ECO:0000313" key="1">
    <source>
        <dbReference type="EMBL" id="OAY70323.1"/>
    </source>
</evidence>
<organism evidence="1 2">
    <name type="scientific">Ananas comosus</name>
    <name type="common">Pineapple</name>
    <name type="synonym">Ananas ananas</name>
    <dbReference type="NCBI Taxonomy" id="4615"/>
    <lineage>
        <taxon>Eukaryota</taxon>
        <taxon>Viridiplantae</taxon>
        <taxon>Streptophyta</taxon>
        <taxon>Embryophyta</taxon>
        <taxon>Tracheophyta</taxon>
        <taxon>Spermatophyta</taxon>
        <taxon>Magnoliopsida</taxon>
        <taxon>Liliopsida</taxon>
        <taxon>Poales</taxon>
        <taxon>Bromeliaceae</taxon>
        <taxon>Bromelioideae</taxon>
        <taxon>Ananas</taxon>
    </lineage>
</organism>
<sequence length="122" mass="13808">NKLVPSVEFHAREYPAYEKNLFPYNMGYCQRGSNVAYDDSLNLRNILWLAPMPSNITRSWVAPGVLVILDAHPDGIIYKDLITDYVQFVRTIYEDDFGEVVADVNYLNVDAAAAAAEKIFIC</sequence>
<feature type="non-terminal residue" evidence="1">
    <location>
        <position position="1"/>
    </location>
</feature>
<dbReference type="PANTHER" id="PTHR35759">
    <property type="entry name" value="BNAA09G03860D PROTEIN"/>
    <property type="match status" value="1"/>
</dbReference>
<dbReference type="Proteomes" id="UP000092600">
    <property type="component" value="Unassembled WGS sequence"/>
</dbReference>
<gene>
    <name evidence="1" type="ORF">ACMD2_22913</name>
</gene>
<proteinExistence type="predicted"/>
<dbReference type="EMBL" id="LSRQ01003953">
    <property type="protein sequence ID" value="OAY70323.1"/>
    <property type="molecule type" value="Genomic_DNA"/>
</dbReference>
<reference evidence="1 2" key="1">
    <citation type="journal article" date="2016" name="DNA Res.">
        <title>The draft genome of MD-2 pineapple using hybrid error correction of long reads.</title>
        <authorList>
            <person name="Redwan R.M."/>
            <person name="Saidin A."/>
            <person name="Kumar S.V."/>
        </authorList>
    </citation>
    <scope>NUCLEOTIDE SEQUENCE [LARGE SCALE GENOMIC DNA]</scope>
    <source>
        <strain evidence="2">cv. MD2</strain>
        <tissue evidence="1">Leaf</tissue>
    </source>
</reference>
<dbReference type="STRING" id="4615.A0A199UZZ4"/>
<name>A0A199UZZ4_ANACO</name>
<accession>A0A199UZZ4</accession>
<comment type="caution">
    <text evidence="1">The sequence shown here is derived from an EMBL/GenBank/DDBJ whole genome shotgun (WGS) entry which is preliminary data.</text>
</comment>